<dbReference type="EMBL" id="VSSQ01070728">
    <property type="protein sequence ID" value="MPN22487.1"/>
    <property type="molecule type" value="Genomic_DNA"/>
</dbReference>
<evidence type="ECO:0000313" key="1">
    <source>
        <dbReference type="EMBL" id="MPN22487.1"/>
    </source>
</evidence>
<comment type="caution">
    <text evidence="1">The sequence shown here is derived from an EMBL/GenBank/DDBJ whole genome shotgun (WGS) entry which is preliminary data.</text>
</comment>
<organism evidence="1">
    <name type="scientific">bioreactor metagenome</name>
    <dbReference type="NCBI Taxonomy" id="1076179"/>
    <lineage>
        <taxon>unclassified sequences</taxon>
        <taxon>metagenomes</taxon>
        <taxon>ecological metagenomes</taxon>
    </lineage>
</organism>
<protein>
    <submittedName>
        <fullName evidence="1">Uncharacterized protein</fullName>
    </submittedName>
</protein>
<proteinExistence type="predicted"/>
<sequence>MTQVFRHLKADEPAADDSGALHALLAHERADAVGIRHRPERLHAGGVDPGDRRFERRGAGGDHQHVVGFRIGFAGVHALDQHGLLLAVDGEDFVLYADVNAKLRPHRFRRLQQQRRAGFNHVAHVIR</sequence>
<name>A0A645G6G4_9ZZZZ</name>
<accession>A0A645G6G4</accession>
<dbReference type="AlphaFoldDB" id="A0A645G6G4"/>
<reference evidence="1" key="1">
    <citation type="submission" date="2019-08" db="EMBL/GenBank/DDBJ databases">
        <authorList>
            <person name="Kucharzyk K."/>
            <person name="Murdoch R.W."/>
            <person name="Higgins S."/>
            <person name="Loffler F."/>
        </authorList>
    </citation>
    <scope>NUCLEOTIDE SEQUENCE</scope>
</reference>
<gene>
    <name evidence="1" type="ORF">SDC9_169870</name>
</gene>